<feature type="region of interest" description="Disordered" evidence="6">
    <location>
        <begin position="111"/>
        <end position="146"/>
    </location>
</feature>
<dbReference type="SMART" id="SM00356">
    <property type="entry name" value="ZnF_C3H1"/>
    <property type="match status" value="2"/>
</dbReference>
<sequence>MKTGQCKFGITCKFHHPQPAGVQVPAPAAGPFPLPAAVPPPATYPELQPLPVDSAEQYGMVTGNWPVIRPAQLPGSYIPDTYGPMLFPPGMVPVSDWIPYLGSTSPVPYQTTQSAAGAGPVPCQTSHSAAGAGPVPSQTTQSAAGAGPVYGHTQLSASAPAYASPYVSLTASLGASSSIQDGLAFPERPGQPECHYYMKYGDCKFGSSCKYHHPPEWSGSKAALILRAMGLPPDLGG</sequence>
<feature type="domain" description="C3H1-type" evidence="7">
    <location>
        <begin position="188"/>
        <end position="216"/>
    </location>
</feature>
<name>A0ABD2UB28_9SOLN</name>
<dbReference type="GO" id="GO:0003729">
    <property type="term" value="F:mRNA binding"/>
    <property type="evidence" value="ECO:0007669"/>
    <property type="project" value="UniProtKB-ARBA"/>
</dbReference>
<feature type="domain" description="C3H1-type" evidence="7">
    <location>
        <begin position="1"/>
        <end position="19"/>
    </location>
</feature>
<dbReference type="InterPro" id="IPR036855">
    <property type="entry name" value="Znf_CCCH_sf"/>
</dbReference>
<evidence type="ECO:0000313" key="8">
    <source>
        <dbReference type="EMBL" id="KAL3365945.1"/>
    </source>
</evidence>
<evidence type="ECO:0000256" key="3">
    <source>
        <dbReference type="ARBA" id="ARBA00022833"/>
    </source>
</evidence>
<dbReference type="GO" id="GO:0003677">
    <property type="term" value="F:DNA binding"/>
    <property type="evidence" value="ECO:0007669"/>
    <property type="project" value="UniProtKB-KW"/>
</dbReference>
<protein>
    <recommendedName>
        <fullName evidence="7">C3H1-type domain-containing protein</fullName>
    </recommendedName>
</protein>
<evidence type="ECO:0000313" key="9">
    <source>
        <dbReference type="Proteomes" id="UP001627284"/>
    </source>
</evidence>
<keyword evidence="4" id="KW-0238">DNA-binding</keyword>
<dbReference type="PANTHER" id="PTHR12506">
    <property type="entry name" value="PROTEIN PHOSPHATASE RELATED"/>
    <property type="match status" value="1"/>
</dbReference>
<keyword evidence="1 5" id="KW-0479">Metal-binding</keyword>
<evidence type="ECO:0000256" key="2">
    <source>
        <dbReference type="ARBA" id="ARBA00022771"/>
    </source>
</evidence>
<evidence type="ECO:0000256" key="1">
    <source>
        <dbReference type="ARBA" id="ARBA00022723"/>
    </source>
</evidence>
<keyword evidence="3 5" id="KW-0862">Zinc</keyword>
<dbReference type="GO" id="GO:0008270">
    <property type="term" value="F:zinc ion binding"/>
    <property type="evidence" value="ECO:0007669"/>
    <property type="project" value="UniProtKB-KW"/>
</dbReference>
<dbReference type="EMBL" id="JBJKTR010000006">
    <property type="protein sequence ID" value="KAL3365945.1"/>
    <property type="molecule type" value="Genomic_DNA"/>
</dbReference>
<gene>
    <name evidence="8" type="ORF">AABB24_010862</name>
</gene>
<evidence type="ECO:0000256" key="5">
    <source>
        <dbReference type="PROSITE-ProRule" id="PRU00723"/>
    </source>
</evidence>
<dbReference type="Pfam" id="PF00642">
    <property type="entry name" value="zf-CCCH"/>
    <property type="match status" value="2"/>
</dbReference>
<accession>A0ABD2UB28</accession>
<feature type="zinc finger region" description="C3H1-type" evidence="5">
    <location>
        <begin position="1"/>
        <end position="19"/>
    </location>
</feature>
<dbReference type="PROSITE" id="PS50103">
    <property type="entry name" value="ZF_C3H1"/>
    <property type="match status" value="2"/>
</dbReference>
<dbReference type="Proteomes" id="UP001627284">
    <property type="component" value="Unassembled WGS sequence"/>
</dbReference>
<dbReference type="InterPro" id="IPR000571">
    <property type="entry name" value="Znf_CCCH"/>
</dbReference>
<proteinExistence type="predicted"/>
<organism evidence="8 9">
    <name type="scientific">Solanum stoloniferum</name>
    <dbReference type="NCBI Taxonomy" id="62892"/>
    <lineage>
        <taxon>Eukaryota</taxon>
        <taxon>Viridiplantae</taxon>
        <taxon>Streptophyta</taxon>
        <taxon>Embryophyta</taxon>
        <taxon>Tracheophyta</taxon>
        <taxon>Spermatophyta</taxon>
        <taxon>Magnoliopsida</taxon>
        <taxon>eudicotyledons</taxon>
        <taxon>Gunneridae</taxon>
        <taxon>Pentapetalae</taxon>
        <taxon>asterids</taxon>
        <taxon>lamiids</taxon>
        <taxon>Solanales</taxon>
        <taxon>Solanaceae</taxon>
        <taxon>Solanoideae</taxon>
        <taxon>Solaneae</taxon>
        <taxon>Solanum</taxon>
    </lineage>
</organism>
<evidence type="ECO:0000259" key="7">
    <source>
        <dbReference type="PROSITE" id="PS50103"/>
    </source>
</evidence>
<keyword evidence="2 5" id="KW-0863">Zinc-finger</keyword>
<reference evidence="8 9" key="1">
    <citation type="submission" date="2024-05" db="EMBL/GenBank/DDBJ databases">
        <title>De novo assembly of an allotetraploid wild potato.</title>
        <authorList>
            <person name="Hosaka A.J."/>
        </authorList>
    </citation>
    <scope>NUCLEOTIDE SEQUENCE [LARGE SCALE GENOMIC DNA]</scope>
    <source>
        <tissue evidence="8">Young leaves</tissue>
    </source>
</reference>
<dbReference type="AlphaFoldDB" id="A0ABD2UB28"/>
<comment type="caution">
    <text evidence="8">The sequence shown here is derived from an EMBL/GenBank/DDBJ whole genome shotgun (WGS) entry which is preliminary data.</text>
</comment>
<keyword evidence="9" id="KW-1185">Reference proteome</keyword>
<feature type="zinc finger region" description="C3H1-type" evidence="5">
    <location>
        <begin position="188"/>
        <end position="216"/>
    </location>
</feature>
<dbReference type="Gene3D" id="4.10.1000.10">
    <property type="entry name" value="Zinc finger, CCCH-type"/>
    <property type="match status" value="1"/>
</dbReference>
<evidence type="ECO:0000256" key="4">
    <source>
        <dbReference type="ARBA" id="ARBA00023125"/>
    </source>
</evidence>
<dbReference type="InterPro" id="IPR050974">
    <property type="entry name" value="Plant_ZF_CCCH"/>
</dbReference>
<dbReference type="PANTHER" id="PTHR12506:SF41">
    <property type="entry name" value="ZINC FINGER CCCH DOMAIN-CONTAINING PROTEIN 58"/>
    <property type="match status" value="1"/>
</dbReference>
<dbReference type="SUPFAM" id="SSF90229">
    <property type="entry name" value="CCCH zinc finger"/>
    <property type="match status" value="1"/>
</dbReference>
<evidence type="ECO:0000256" key="6">
    <source>
        <dbReference type="SAM" id="MobiDB-lite"/>
    </source>
</evidence>